<dbReference type="Pfam" id="PF00528">
    <property type="entry name" value="BPD_transp_1"/>
    <property type="match status" value="1"/>
</dbReference>
<dbReference type="PANTHER" id="PTHR43386">
    <property type="entry name" value="OLIGOPEPTIDE TRANSPORT SYSTEM PERMEASE PROTEIN APPC"/>
    <property type="match status" value="1"/>
</dbReference>
<feature type="transmembrane region" description="Helical" evidence="7">
    <location>
        <begin position="133"/>
        <end position="153"/>
    </location>
</feature>
<evidence type="ECO:0000256" key="1">
    <source>
        <dbReference type="ARBA" id="ARBA00004651"/>
    </source>
</evidence>
<feature type="transmembrane region" description="Helical" evidence="7">
    <location>
        <begin position="98"/>
        <end position="121"/>
    </location>
</feature>
<accession>A0ABS1CDI0</accession>
<dbReference type="Gene3D" id="1.10.3720.10">
    <property type="entry name" value="MetI-like"/>
    <property type="match status" value="1"/>
</dbReference>
<dbReference type="CDD" id="cd06261">
    <property type="entry name" value="TM_PBP2"/>
    <property type="match status" value="1"/>
</dbReference>
<keyword evidence="3" id="KW-1003">Cell membrane</keyword>
<feature type="transmembrane region" description="Helical" evidence="7">
    <location>
        <begin position="207"/>
        <end position="240"/>
    </location>
</feature>
<keyword evidence="4 7" id="KW-0812">Transmembrane</keyword>
<dbReference type="InterPro" id="IPR050366">
    <property type="entry name" value="BP-dependent_transpt_permease"/>
</dbReference>
<organism evidence="10 11">
    <name type="scientific">Thiohalocapsa halophila</name>
    <dbReference type="NCBI Taxonomy" id="69359"/>
    <lineage>
        <taxon>Bacteria</taxon>
        <taxon>Pseudomonadati</taxon>
        <taxon>Pseudomonadota</taxon>
        <taxon>Gammaproteobacteria</taxon>
        <taxon>Chromatiales</taxon>
        <taxon>Chromatiaceae</taxon>
        <taxon>Thiohalocapsa</taxon>
    </lineage>
</organism>
<protein>
    <submittedName>
        <fullName evidence="10">ABC transporter permease</fullName>
    </submittedName>
</protein>
<dbReference type="SUPFAM" id="SSF161098">
    <property type="entry name" value="MetI-like"/>
    <property type="match status" value="1"/>
</dbReference>
<evidence type="ECO:0000313" key="11">
    <source>
        <dbReference type="Proteomes" id="UP000748752"/>
    </source>
</evidence>
<feature type="transmembrane region" description="Helical" evidence="7">
    <location>
        <begin position="34"/>
        <end position="55"/>
    </location>
</feature>
<evidence type="ECO:0000256" key="7">
    <source>
        <dbReference type="RuleBase" id="RU363032"/>
    </source>
</evidence>
<dbReference type="Proteomes" id="UP000748752">
    <property type="component" value="Unassembled WGS sequence"/>
</dbReference>
<evidence type="ECO:0000256" key="4">
    <source>
        <dbReference type="ARBA" id="ARBA00022692"/>
    </source>
</evidence>
<keyword evidence="2 7" id="KW-0813">Transport</keyword>
<keyword evidence="5 7" id="KW-1133">Transmembrane helix</keyword>
<evidence type="ECO:0000313" key="10">
    <source>
        <dbReference type="EMBL" id="MBK1629955.1"/>
    </source>
</evidence>
<gene>
    <name evidence="10" type="ORF">CKO31_04200</name>
</gene>
<dbReference type="EMBL" id="NRRV01000007">
    <property type="protein sequence ID" value="MBK1629955.1"/>
    <property type="molecule type" value="Genomic_DNA"/>
</dbReference>
<evidence type="ECO:0000256" key="8">
    <source>
        <dbReference type="SAM" id="MobiDB-lite"/>
    </source>
</evidence>
<feature type="domain" description="ABC transmembrane type-1" evidence="9">
    <location>
        <begin position="94"/>
        <end position="283"/>
    </location>
</feature>
<dbReference type="InterPro" id="IPR035906">
    <property type="entry name" value="MetI-like_sf"/>
</dbReference>
<evidence type="ECO:0000256" key="6">
    <source>
        <dbReference type="ARBA" id="ARBA00023136"/>
    </source>
</evidence>
<evidence type="ECO:0000256" key="3">
    <source>
        <dbReference type="ARBA" id="ARBA00022475"/>
    </source>
</evidence>
<reference evidence="10 11" key="1">
    <citation type="journal article" date="2020" name="Microorganisms">
        <title>Osmotic Adaptation and Compatible Solute Biosynthesis of Phototrophic Bacteria as Revealed from Genome Analyses.</title>
        <authorList>
            <person name="Imhoff J.F."/>
            <person name="Rahn T."/>
            <person name="Kunzel S."/>
            <person name="Keller A."/>
            <person name="Neulinger S.C."/>
        </authorList>
    </citation>
    <scope>NUCLEOTIDE SEQUENCE [LARGE SCALE GENOMIC DNA]</scope>
    <source>
        <strain evidence="10 11">DSM 6210</strain>
    </source>
</reference>
<sequence>MPGSTRASAPTERQRPSPQGRGARRQSARRGRPLAVLPWLVLLAWLAAALAGPFVTDAANRVDLPRILAPPAPGLPLGADDLGRPVLARLAAGAGTSLAVGFGVVLLSVAVGALLGGVAGFAGGWVDLLMVRIIDVFLAFPGILLAIALAGILGPGLGNVVIALAAVSWVGYARLARAQVLSLRRRDHVLAARALGAGPVRILRRHLLPLAAAPLIVEATFGIAGAVVAEAGLSFLGLGVQPPAASWGSMIRDGVAHMLTAPHLVAAPGAALMLVVLAVNLLGDRLRDHLDVRTARR</sequence>
<feature type="transmembrane region" description="Helical" evidence="7">
    <location>
        <begin position="260"/>
        <end position="283"/>
    </location>
</feature>
<comment type="similarity">
    <text evidence="7">Belongs to the binding-protein-dependent transport system permease family.</text>
</comment>
<evidence type="ECO:0000259" key="9">
    <source>
        <dbReference type="PROSITE" id="PS50928"/>
    </source>
</evidence>
<comment type="subcellular location">
    <subcellularLocation>
        <location evidence="1 7">Cell membrane</location>
        <topology evidence="1 7">Multi-pass membrane protein</topology>
    </subcellularLocation>
</comment>
<dbReference type="PANTHER" id="PTHR43386:SF1">
    <property type="entry name" value="D,D-DIPEPTIDE TRANSPORT SYSTEM PERMEASE PROTEIN DDPC-RELATED"/>
    <property type="match status" value="1"/>
</dbReference>
<keyword evidence="6 7" id="KW-0472">Membrane</keyword>
<evidence type="ECO:0000256" key="5">
    <source>
        <dbReference type="ARBA" id="ARBA00022989"/>
    </source>
</evidence>
<keyword evidence="11" id="KW-1185">Reference proteome</keyword>
<comment type="caution">
    <text evidence="10">The sequence shown here is derived from an EMBL/GenBank/DDBJ whole genome shotgun (WGS) entry which is preliminary data.</text>
</comment>
<feature type="region of interest" description="Disordered" evidence="8">
    <location>
        <begin position="1"/>
        <end position="29"/>
    </location>
</feature>
<dbReference type="InterPro" id="IPR000515">
    <property type="entry name" value="MetI-like"/>
</dbReference>
<proteinExistence type="inferred from homology"/>
<dbReference type="PROSITE" id="PS50928">
    <property type="entry name" value="ABC_TM1"/>
    <property type="match status" value="1"/>
</dbReference>
<evidence type="ECO:0000256" key="2">
    <source>
        <dbReference type="ARBA" id="ARBA00022448"/>
    </source>
</evidence>
<name>A0ABS1CDI0_9GAMM</name>
<feature type="transmembrane region" description="Helical" evidence="7">
    <location>
        <begin position="159"/>
        <end position="176"/>
    </location>
</feature>